<evidence type="ECO:0000313" key="4">
    <source>
        <dbReference type="Proteomes" id="UP000754710"/>
    </source>
</evidence>
<feature type="transmembrane region" description="Helical" evidence="2">
    <location>
        <begin position="99"/>
        <end position="122"/>
    </location>
</feature>
<feature type="compositionally biased region" description="Pro residues" evidence="1">
    <location>
        <begin position="1"/>
        <end position="14"/>
    </location>
</feature>
<comment type="caution">
    <text evidence="3">The sequence shown here is derived from an EMBL/GenBank/DDBJ whole genome shotgun (WGS) entry which is preliminary data.</text>
</comment>
<sequence length="207" mass="20978">MPEPSTPSPAPEPGTPEETKAPRRDRSYGPAVLLGLAGAGLAAVAGSRDWATSRGDAAGIRVEASVSGSESQPLVAALALVALASWGVLLVARGWVRRVLAVVGLLASAGALVAVVLGFSAAQDDAVAAAMAQGATGDTFVTNLSAWYYLAGVGVLLSAAAFGVAAVRSPRWPAMGSKYDAPAARAERPPADEDMWRALDEGRDPTS</sequence>
<dbReference type="EMBL" id="JAIEZQ010000001">
    <property type="protein sequence ID" value="MBY9073666.1"/>
    <property type="molecule type" value="Genomic_DNA"/>
</dbReference>
<evidence type="ECO:0000313" key="3">
    <source>
        <dbReference type="EMBL" id="MBY9073666.1"/>
    </source>
</evidence>
<reference evidence="3 4" key="1">
    <citation type="submission" date="2021-08" db="EMBL/GenBank/DDBJ databases">
        <title>Nocardioides bacterium WL0053 sp. nov., isolated from the sediment.</title>
        <authorList>
            <person name="Wang L."/>
            <person name="Zhang D."/>
            <person name="Zhang A."/>
        </authorList>
    </citation>
    <scope>NUCLEOTIDE SEQUENCE [LARGE SCALE GENOMIC DNA]</scope>
    <source>
        <strain evidence="3 4">WL0053</strain>
    </source>
</reference>
<dbReference type="Pfam" id="PF09534">
    <property type="entry name" value="Trp_oprn_chp"/>
    <property type="match status" value="1"/>
</dbReference>
<evidence type="ECO:0000256" key="1">
    <source>
        <dbReference type="SAM" id="MobiDB-lite"/>
    </source>
</evidence>
<accession>A0ABS7RF64</accession>
<dbReference type="Proteomes" id="UP000754710">
    <property type="component" value="Unassembled WGS sequence"/>
</dbReference>
<gene>
    <name evidence="3" type="ORF">K1X13_02415</name>
</gene>
<organism evidence="3 4">
    <name type="scientific">Nocardioides jiangsuensis</name>
    <dbReference type="NCBI Taxonomy" id="2866161"/>
    <lineage>
        <taxon>Bacteria</taxon>
        <taxon>Bacillati</taxon>
        <taxon>Actinomycetota</taxon>
        <taxon>Actinomycetes</taxon>
        <taxon>Propionibacteriales</taxon>
        <taxon>Nocardioidaceae</taxon>
        <taxon>Nocardioides</taxon>
    </lineage>
</organism>
<feature type="compositionally biased region" description="Basic and acidic residues" evidence="1">
    <location>
        <begin position="185"/>
        <end position="207"/>
    </location>
</feature>
<name>A0ABS7RF64_9ACTN</name>
<protein>
    <submittedName>
        <fullName evidence="3">Trp biosynthesis-associated membrane protein</fullName>
    </submittedName>
</protein>
<evidence type="ECO:0000256" key="2">
    <source>
        <dbReference type="SAM" id="Phobius"/>
    </source>
</evidence>
<feature type="transmembrane region" description="Helical" evidence="2">
    <location>
        <begin position="146"/>
        <end position="167"/>
    </location>
</feature>
<feature type="transmembrane region" description="Helical" evidence="2">
    <location>
        <begin position="74"/>
        <end position="92"/>
    </location>
</feature>
<keyword evidence="2" id="KW-1133">Transmembrane helix</keyword>
<dbReference type="RefSeq" id="WP_221023443.1">
    <property type="nucleotide sequence ID" value="NZ_JAIEZQ010000001.1"/>
</dbReference>
<keyword evidence="4" id="KW-1185">Reference proteome</keyword>
<keyword evidence="2" id="KW-0812">Transmembrane</keyword>
<dbReference type="InterPro" id="IPR019051">
    <property type="entry name" value="Trp_biosyn_TM_oprn/chp"/>
</dbReference>
<feature type="region of interest" description="Disordered" evidence="1">
    <location>
        <begin position="1"/>
        <end position="25"/>
    </location>
</feature>
<keyword evidence="2" id="KW-0472">Membrane</keyword>
<feature type="region of interest" description="Disordered" evidence="1">
    <location>
        <begin position="178"/>
        <end position="207"/>
    </location>
</feature>
<proteinExistence type="predicted"/>